<evidence type="ECO:0000313" key="2">
    <source>
        <dbReference type="Proteomes" id="UP000553059"/>
    </source>
</evidence>
<accession>A0A7C6Z6U5</accession>
<protein>
    <submittedName>
        <fullName evidence="1">Uncharacterized protein</fullName>
    </submittedName>
</protein>
<dbReference type="EMBL" id="DUTF01000370">
    <property type="protein sequence ID" value="HHY28526.1"/>
    <property type="molecule type" value="Genomic_DNA"/>
</dbReference>
<evidence type="ECO:0000313" key="1">
    <source>
        <dbReference type="EMBL" id="HHY28526.1"/>
    </source>
</evidence>
<proteinExistence type="predicted"/>
<dbReference type="Proteomes" id="UP000553059">
    <property type="component" value="Unassembled WGS sequence"/>
</dbReference>
<organism evidence="1 2">
    <name type="scientific">Desulfitobacterium dehalogenans</name>
    <dbReference type="NCBI Taxonomy" id="36854"/>
    <lineage>
        <taxon>Bacteria</taxon>
        <taxon>Bacillati</taxon>
        <taxon>Bacillota</taxon>
        <taxon>Clostridia</taxon>
        <taxon>Eubacteriales</taxon>
        <taxon>Desulfitobacteriaceae</taxon>
        <taxon>Desulfitobacterium</taxon>
    </lineage>
</organism>
<dbReference type="AlphaFoldDB" id="A0A7C6Z6U5"/>
<sequence length="49" mass="5564">MQGTIDCDGLFAFPSAEHVKQLRNRIRKDGLNLEIGRRLKEGKSLIKLP</sequence>
<comment type="caution">
    <text evidence="1">The sequence shown here is derived from an EMBL/GenBank/DDBJ whole genome shotgun (WGS) entry which is preliminary data.</text>
</comment>
<reference evidence="1 2" key="1">
    <citation type="journal article" date="2020" name="Biotechnol. Biofuels">
        <title>New insights from the biogas microbiome by comprehensive genome-resolved metagenomics of nearly 1600 species originating from multiple anaerobic digesters.</title>
        <authorList>
            <person name="Campanaro S."/>
            <person name="Treu L."/>
            <person name="Rodriguez-R L.M."/>
            <person name="Kovalovszki A."/>
            <person name="Ziels R.M."/>
            <person name="Maus I."/>
            <person name="Zhu X."/>
            <person name="Kougias P.G."/>
            <person name="Basile A."/>
            <person name="Luo G."/>
            <person name="Schluter A."/>
            <person name="Konstantinidis K.T."/>
            <person name="Angelidaki I."/>
        </authorList>
    </citation>
    <scope>NUCLEOTIDE SEQUENCE [LARGE SCALE GENOMIC DNA]</scope>
    <source>
        <strain evidence="1">AS05jafATM_4</strain>
    </source>
</reference>
<gene>
    <name evidence="1" type="ORF">GX523_17645</name>
</gene>
<name>A0A7C6Z6U5_9FIRM</name>